<dbReference type="InterPro" id="IPR044016">
    <property type="entry name" value="Big_13"/>
</dbReference>
<gene>
    <name evidence="4" type="ORF">PZBJ_02540</name>
</gene>
<accession>A0ABX4STI0</accession>
<evidence type="ECO:0000313" key="5">
    <source>
        <dbReference type="Proteomes" id="UP000234296"/>
    </source>
</evidence>
<name>A0ABX4STI0_9GAMM</name>
<dbReference type="InterPro" id="IPR013783">
    <property type="entry name" value="Ig-like_fold"/>
</dbReference>
<dbReference type="Proteomes" id="UP000234296">
    <property type="component" value="Unassembled WGS sequence"/>
</dbReference>
<dbReference type="Pfam" id="PF19077">
    <property type="entry name" value="Big_13"/>
    <property type="match status" value="6"/>
</dbReference>
<dbReference type="Gene3D" id="3.30.420.430">
    <property type="match status" value="2"/>
</dbReference>
<comment type="caution">
    <text evidence="4">The sequence shown here is derived from an EMBL/GenBank/DDBJ whole genome shotgun (WGS) entry which is preliminary data.</text>
</comment>
<evidence type="ECO:0000259" key="3">
    <source>
        <dbReference type="Pfam" id="PF19077"/>
    </source>
</evidence>
<feature type="domain" description="Bacterial Ig-like" evidence="3">
    <location>
        <begin position="208"/>
        <end position="289"/>
    </location>
</feature>
<reference evidence="5" key="1">
    <citation type="submission" date="2017-12" db="EMBL/GenBank/DDBJ databases">
        <title>The genome sequence of Pantoea sp. 596.</title>
        <authorList>
            <person name="Gao J."/>
            <person name="Mao X."/>
            <person name="Sun J."/>
        </authorList>
    </citation>
    <scope>NUCLEOTIDE SEQUENCE [LARGE SCALE GENOMIC DNA]</scope>
    <source>
        <strain evidence="5">596</strain>
    </source>
</reference>
<dbReference type="Gene3D" id="2.60.40.10">
    <property type="entry name" value="Immunoglobulins"/>
    <property type="match status" value="5"/>
</dbReference>
<dbReference type="EMBL" id="PJRT01000005">
    <property type="protein sequence ID" value="PLR25701.1"/>
    <property type="molecule type" value="Genomic_DNA"/>
</dbReference>
<feature type="domain" description="Bacterial Ig-like" evidence="3">
    <location>
        <begin position="506"/>
        <end position="597"/>
    </location>
</feature>
<feature type="region of interest" description="Disordered" evidence="1">
    <location>
        <begin position="169"/>
        <end position="188"/>
    </location>
</feature>
<dbReference type="RefSeq" id="WP_101761042.1">
    <property type="nucleotide sequence ID" value="NZ_PJRT01000005.1"/>
</dbReference>
<dbReference type="Pfam" id="PF17936">
    <property type="entry name" value="Big_6"/>
    <property type="match status" value="1"/>
</dbReference>
<protein>
    <submittedName>
        <fullName evidence="4">Uncharacterized protein</fullName>
    </submittedName>
</protein>
<feature type="domain" description="Bacterial Ig-like" evidence="3">
    <location>
        <begin position="815"/>
        <end position="897"/>
    </location>
</feature>
<dbReference type="NCBIfam" id="NF033510">
    <property type="entry name" value="Ca_tandemer"/>
    <property type="match status" value="5"/>
</dbReference>
<feature type="region of interest" description="Disordered" evidence="1">
    <location>
        <begin position="497"/>
        <end position="520"/>
    </location>
</feature>
<feature type="domain" description="Bacterial Ig" evidence="2">
    <location>
        <begin position="714"/>
        <end position="789"/>
    </location>
</feature>
<proteinExistence type="predicted"/>
<feature type="domain" description="Bacterial Ig-like" evidence="3">
    <location>
        <begin position="914"/>
        <end position="980"/>
    </location>
</feature>
<dbReference type="Gene3D" id="2.60.120.260">
    <property type="entry name" value="Galactose-binding domain-like"/>
    <property type="match status" value="1"/>
</dbReference>
<keyword evidence="5" id="KW-1185">Reference proteome</keyword>
<feature type="domain" description="Bacterial Ig-like" evidence="3">
    <location>
        <begin position="312"/>
        <end position="381"/>
    </location>
</feature>
<sequence length="1260" mass="130182">MSTPINVIIVEGKNITGSAELAQAANGAPVRMKAVKGAKFLFTSGKDGAVNEHIIVKRAGKNLQVFLDNNDDQPALIIEDYYGNQAELAGMGSDGQYHTFITEGTDSQAFMMLEDGAATPLLMSSSATAGLSGLSLASAAAGGMSMGWMIAGAIGGLLALGGVAAAAGGGGGGKGGDDNPPEPAPAPAPVDMNSFTLTDGVGSVGGPVSAGGTTDDARPVMAGCGTPGNVVRIYDNGQLIGSTVIDDSGRWQWQPESNLAAGQHDLSFSEVNHDGVEGERSPGFGFELDLTAPARVSDLVIADGVGASQGAIAAGDTINDRSPIFSGKAEAGATVEIRDNGELIGSALVGADGSWSFTPSPALANGEHNFTVIVVDPAGNAGLPVGLGPVIIDDTLVDVPAFGELTDGNGNPLQPGGAYNTNPMHMGGNGNPGDIVTIIRNGQPAGSAVVGDNGEWQFELVIPETDQGEQVIGLIVTAPSGEELGRSEDFSFEFDTTPPATPSMDDVSVTDGSGNPLTADDVTNVSDLVFSGSAEEGDLVKLYDGDKLIGSALVGADGSWSIPVSDLEGGSHDFRTEITDPAGNVSEKSDGFGLEVDFTPPAQTSADVTDAAGNPVASGSAVNGDLTFRGTGEPGDTVYLRDGGNLVGTAVIDASGNWSLVANMTEERDYAFQTEVKDPAGNSSGLSEAIEFNFDITKPTTPIAPGVGLQDGSAITDPAINQSDIRLNGQTEAHATVIIYDGSTPIGSVTADENGAWSFDYTLTQEREYTFRSEAVDSAGNVSDRSDSTTISYDVTPPDTVSIIGVEKNNGDAISDGGYSNDKNPLFRGTGAHGDLVYLVDDISGQTLGSALVDENGNWSITPDAALDDGALTLRIDAKDPAGNTATGTDTFALNVDSQAPDAAKNITLEGPVPTLSGPDGSVEAHAVVLIMDGTTQIGSAQADENGKWTWKSDSAPVSGDRTFSVVVQDAAGNLSENNPSFGLETNVTDFTNDDMDGWVLRDHATNTKFKVPGQLLIDTPTTLVDQSGDFLWKDIIVKAGETYHFSFDVYNAQNLANGILGVNFNGDNVIPPTSLDTIGQWITLSGSWTATVDGSVRITMFNNQSENWGNDFSLDNLVLSHEYTPAADPVFIYDQGSLSINLDEQHLDFSQLSVDADEINHVALEGHGNNTLTLSLGDVLSLGGDDLFLNDGASQMMITGDAGDVVNLSDLLPDGTDTGNWNIAGDVIVGGVTYQVYQHSGLDADLLVQQNVTVNLDNH</sequence>
<evidence type="ECO:0000313" key="4">
    <source>
        <dbReference type="EMBL" id="PLR25701.1"/>
    </source>
</evidence>
<organism evidence="4 5">
    <name type="scientific">Pantoea endophytica</name>
    <dbReference type="NCBI Taxonomy" id="92488"/>
    <lineage>
        <taxon>Bacteria</taxon>
        <taxon>Pseudomonadati</taxon>
        <taxon>Pseudomonadota</taxon>
        <taxon>Gammaproteobacteria</taxon>
        <taxon>Enterobacterales</taxon>
        <taxon>Erwiniaceae</taxon>
        <taxon>Pantoea</taxon>
    </lineage>
</organism>
<evidence type="ECO:0000256" key="1">
    <source>
        <dbReference type="SAM" id="MobiDB-lite"/>
    </source>
</evidence>
<feature type="domain" description="Bacterial Ig-like" evidence="3">
    <location>
        <begin position="626"/>
        <end position="695"/>
    </location>
</feature>
<feature type="compositionally biased region" description="Polar residues" evidence="1">
    <location>
        <begin position="510"/>
        <end position="520"/>
    </location>
</feature>
<dbReference type="InterPro" id="IPR041498">
    <property type="entry name" value="Big_6"/>
</dbReference>
<evidence type="ECO:0000259" key="2">
    <source>
        <dbReference type="Pfam" id="PF17936"/>
    </source>
</evidence>